<sequence length="101" mass="10225">MFSSAQPTRGDYVPLASFVSYPSASESQSGTTRRHYRPVLVDRLPDGSIANVSVVIVAGLAGLALGLPIGYIVTCGLFLSPGPSPTSASSAAAAAAIPLFS</sequence>
<evidence type="ECO:0000256" key="1">
    <source>
        <dbReference type="SAM" id="Phobius"/>
    </source>
</evidence>
<comment type="caution">
    <text evidence="2">The sequence shown here is derived from an EMBL/GenBank/DDBJ whole genome shotgun (WGS) entry which is preliminary data.</text>
</comment>
<protein>
    <submittedName>
        <fullName evidence="2">Uncharacterized protein</fullName>
    </submittedName>
</protein>
<evidence type="ECO:0000313" key="3">
    <source>
        <dbReference type="Proteomes" id="UP001176521"/>
    </source>
</evidence>
<feature type="transmembrane region" description="Helical" evidence="1">
    <location>
        <begin position="52"/>
        <end position="79"/>
    </location>
</feature>
<name>A0AAN6GFJ8_9BASI</name>
<accession>A0AAN6GFJ8</accession>
<gene>
    <name evidence="2" type="ORF">OC842_002340</name>
</gene>
<keyword evidence="3" id="KW-1185">Reference proteome</keyword>
<proteinExistence type="predicted"/>
<reference evidence="2" key="1">
    <citation type="journal article" date="2023" name="PhytoFront">
        <title>Draft Genome Resources of Seven Strains of Tilletia horrida, Causal Agent of Kernel Smut of Rice.</title>
        <authorList>
            <person name="Khanal S."/>
            <person name="Antony Babu S."/>
            <person name="Zhou X.G."/>
        </authorList>
    </citation>
    <scope>NUCLEOTIDE SEQUENCE</scope>
    <source>
        <strain evidence="2">TX3</strain>
    </source>
</reference>
<keyword evidence="1" id="KW-1133">Transmembrane helix</keyword>
<keyword evidence="1" id="KW-0472">Membrane</keyword>
<evidence type="ECO:0000313" key="2">
    <source>
        <dbReference type="EMBL" id="KAK0535362.1"/>
    </source>
</evidence>
<keyword evidence="1" id="KW-0812">Transmembrane</keyword>
<dbReference type="Proteomes" id="UP001176521">
    <property type="component" value="Unassembled WGS sequence"/>
</dbReference>
<dbReference type="AlphaFoldDB" id="A0AAN6GFJ8"/>
<dbReference type="EMBL" id="JAPDMQ010000097">
    <property type="protein sequence ID" value="KAK0535362.1"/>
    <property type="molecule type" value="Genomic_DNA"/>
</dbReference>
<organism evidence="2 3">
    <name type="scientific">Tilletia horrida</name>
    <dbReference type="NCBI Taxonomy" id="155126"/>
    <lineage>
        <taxon>Eukaryota</taxon>
        <taxon>Fungi</taxon>
        <taxon>Dikarya</taxon>
        <taxon>Basidiomycota</taxon>
        <taxon>Ustilaginomycotina</taxon>
        <taxon>Exobasidiomycetes</taxon>
        <taxon>Tilletiales</taxon>
        <taxon>Tilletiaceae</taxon>
        <taxon>Tilletia</taxon>
    </lineage>
</organism>